<reference evidence="1 2" key="1">
    <citation type="submission" date="2022-12" db="EMBL/GenBank/DDBJ databases">
        <title>Chromosome-scale assembly of the Ensete ventricosum genome.</title>
        <authorList>
            <person name="Dussert Y."/>
            <person name="Stocks J."/>
            <person name="Wendawek A."/>
            <person name="Woldeyes F."/>
            <person name="Nichols R.A."/>
            <person name="Borrell J.S."/>
        </authorList>
    </citation>
    <scope>NUCLEOTIDE SEQUENCE [LARGE SCALE GENOMIC DNA]</scope>
    <source>
        <strain evidence="2">cv. Maze</strain>
        <tissue evidence="1">Seeds</tissue>
    </source>
</reference>
<gene>
    <name evidence="1" type="ORF">OPV22_019690</name>
</gene>
<dbReference type="AlphaFoldDB" id="A0AAV8QNC3"/>
<evidence type="ECO:0000313" key="2">
    <source>
        <dbReference type="Proteomes" id="UP001222027"/>
    </source>
</evidence>
<dbReference type="Proteomes" id="UP001222027">
    <property type="component" value="Unassembled WGS sequence"/>
</dbReference>
<organism evidence="1 2">
    <name type="scientific">Ensete ventricosum</name>
    <name type="common">Abyssinian banana</name>
    <name type="synonym">Musa ensete</name>
    <dbReference type="NCBI Taxonomy" id="4639"/>
    <lineage>
        <taxon>Eukaryota</taxon>
        <taxon>Viridiplantae</taxon>
        <taxon>Streptophyta</taxon>
        <taxon>Embryophyta</taxon>
        <taxon>Tracheophyta</taxon>
        <taxon>Spermatophyta</taxon>
        <taxon>Magnoliopsida</taxon>
        <taxon>Liliopsida</taxon>
        <taxon>Zingiberales</taxon>
        <taxon>Musaceae</taxon>
        <taxon>Ensete</taxon>
    </lineage>
</organism>
<dbReference type="Gene3D" id="3.40.50.720">
    <property type="entry name" value="NAD(P)-binding Rossmann-like Domain"/>
    <property type="match status" value="1"/>
</dbReference>
<protein>
    <submittedName>
        <fullName evidence="1">Uncharacterized protein</fullName>
    </submittedName>
</protein>
<accession>A0AAV8QNC3</accession>
<sequence length="224" mass="26259">MKTVFQNHSTVLGYARRKMISKTLSCRIDKRENSGEKMEQFLQRCFYHAGQYLAKPDKKLKEHGLVLSTGNRFHGGRLSAPRFYLAMSCGEGGGLWKDDCVEDKPRHSTETHWWFNATCMMPFFVQEVIQLKAPGGRKELKLFPRLHNIPLIRIEDAHRQHGQDRLPNQVKQWMDQAKNEPPVTFPRQGRLKPTKDEHLCNLCTIRFPQSCPRDWWWTRPSKKA</sequence>
<name>A0AAV8QNC3_ENSVE</name>
<proteinExistence type="predicted"/>
<comment type="caution">
    <text evidence="1">The sequence shown here is derived from an EMBL/GenBank/DDBJ whole genome shotgun (WGS) entry which is preliminary data.</text>
</comment>
<evidence type="ECO:0000313" key="1">
    <source>
        <dbReference type="EMBL" id="KAJ8475963.1"/>
    </source>
</evidence>
<dbReference type="EMBL" id="JAQQAF010000006">
    <property type="protein sequence ID" value="KAJ8475963.1"/>
    <property type="molecule type" value="Genomic_DNA"/>
</dbReference>
<keyword evidence="2" id="KW-1185">Reference proteome</keyword>